<evidence type="ECO:0000313" key="3">
    <source>
        <dbReference type="EMBL" id="MFD1702100.1"/>
    </source>
</evidence>
<dbReference type="Gene3D" id="3.90.550.10">
    <property type="entry name" value="Spore Coat Polysaccharide Biosynthesis Protein SpsA, Chain A"/>
    <property type="match status" value="1"/>
</dbReference>
<dbReference type="InterPro" id="IPR025877">
    <property type="entry name" value="MobA-like_NTP_Trfase"/>
</dbReference>
<feature type="domain" description="MobA-like NTP transferase" evidence="2">
    <location>
        <begin position="7"/>
        <end position="144"/>
    </location>
</feature>
<dbReference type="Pfam" id="PF12804">
    <property type="entry name" value="NTP_transf_3"/>
    <property type="match status" value="1"/>
</dbReference>
<name>A0ABW4K7R6_9HYPH</name>
<protein>
    <submittedName>
        <fullName evidence="3">NTP transferase domain-containing protein</fullName>
    </submittedName>
</protein>
<evidence type="ECO:0000259" key="2">
    <source>
        <dbReference type="Pfam" id="PF12804"/>
    </source>
</evidence>
<proteinExistence type="predicted"/>
<evidence type="ECO:0000313" key="4">
    <source>
        <dbReference type="Proteomes" id="UP001597308"/>
    </source>
</evidence>
<organism evidence="3 4">
    <name type="scientific">Methylopila henanensis</name>
    <dbReference type="NCBI Taxonomy" id="873516"/>
    <lineage>
        <taxon>Bacteria</taxon>
        <taxon>Pseudomonadati</taxon>
        <taxon>Pseudomonadota</taxon>
        <taxon>Alphaproteobacteria</taxon>
        <taxon>Hyphomicrobiales</taxon>
        <taxon>Methylopilaceae</taxon>
        <taxon>Methylopila</taxon>
    </lineage>
</organism>
<dbReference type="EMBL" id="JBHUER010000002">
    <property type="protein sequence ID" value="MFD1702100.1"/>
    <property type="molecule type" value="Genomic_DNA"/>
</dbReference>
<dbReference type="RefSeq" id="WP_378797124.1">
    <property type="nucleotide sequence ID" value="NZ_JBHUER010000002.1"/>
</dbReference>
<gene>
    <name evidence="3" type="ORF">ACFSCV_03695</name>
</gene>
<keyword evidence="4" id="KW-1185">Reference proteome</keyword>
<evidence type="ECO:0000256" key="1">
    <source>
        <dbReference type="ARBA" id="ARBA00022842"/>
    </source>
</evidence>
<reference evidence="4" key="1">
    <citation type="journal article" date="2019" name="Int. J. Syst. Evol. Microbiol.">
        <title>The Global Catalogue of Microorganisms (GCM) 10K type strain sequencing project: providing services to taxonomists for standard genome sequencing and annotation.</title>
        <authorList>
            <consortium name="The Broad Institute Genomics Platform"/>
            <consortium name="The Broad Institute Genome Sequencing Center for Infectious Disease"/>
            <person name="Wu L."/>
            <person name="Ma J."/>
        </authorList>
    </citation>
    <scope>NUCLEOTIDE SEQUENCE [LARGE SCALE GENOMIC DNA]</scope>
    <source>
        <strain evidence="4">KCTC 23707</strain>
    </source>
</reference>
<comment type="caution">
    <text evidence="3">The sequence shown here is derived from an EMBL/GenBank/DDBJ whole genome shotgun (WGS) entry which is preliminary data.</text>
</comment>
<keyword evidence="1" id="KW-0460">Magnesium</keyword>
<dbReference type="Proteomes" id="UP001597308">
    <property type="component" value="Unassembled WGS sequence"/>
</dbReference>
<dbReference type="InterPro" id="IPR029044">
    <property type="entry name" value="Nucleotide-diphossugar_trans"/>
</dbReference>
<keyword evidence="3" id="KW-0808">Transferase</keyword>
<dbReference type="SUPFAM" id="SSF53448">
    <property type="entry name" value="Nucleotide-diphospho-sugar transferases"/>
    <property type="match status" value="1"/>
</dbReference>
<accession>A0ABW4K7R6</accession>
<sequence length="274" mass="28822">MSGALTALVLAGERDGRLDPLAAAAGVRLKALAPVAGRPMIAHVLDALAASHRVGEIRVCVNDGAGLGELPEVRRLEAAGRLTLAPAQPNLVDSVLGAVEGAAFPVLIVTADSVLLTPDAIAEFDVAARRRGAEVAVALARRENVLGVHPDGQRKFYRCSDGAFSNCNMYWIGEPSALAAAELFRSGGQFVKHPLRVVGALGLSGVLELVRFRFGLSALEASFRRLSRRFGLRMLPIVISDGAAAIDVDHARSLRVAEEVLAFRAGDRPALAAE</sequence>
<dbReference type="GO" id="GO:0016740">
    <property type="term" value="F:transferase activity"/>
    <property type="evidence" value="ECO:0007669"/>
    <property type="project" value="UniProtKB-KW"/>
</dbReference>